<evidence type="ECO:0000313" key="1">
    <source>
        <dbReference type="EMBL" id="NLR91593.1"/>
    </source>
</evidence>
<organism evidence="1 2">
    <name type="scientific">Flammeovirga agarivorans</name>
    <dbReference type="NCBI Taxonomy" id="2726742"/>
    <lineage>
        <taxon>Bacteria</taxon>
        <taxon>Pseudomonadati</taxon>
        <taxon>Bacteroidota</taxon>
        <taxon>Cytophagia</taxon>
        <taxon>Cytophagales</taxon>
        <taxon>Flammeovirgaceae</taxon>
        <taxon>Flammeovirga</taxon>
    </lineage>
</organism>
<name>A0A7X8XVR6_9BACT</name>
<keyword evidence="2" id="KW-1185">Reference proteome</keyword>
<gene>
    <name evidence="1" type="ORF">HGP29_10270</name>
</gene>
<reference evidence="1 2" key="1">
    <citation type="submission" date="2020-04" db="EMBL/GenBank/DDBJ databases">
        <title>Flammeovirga sp. SR4, a novel species isolated from seawater.</title>
        <authorList>
            <person name="Wang X."/>
        </authorList>
    </citation>
    <scope>NUCLEOTIDE SEQUENCE [LARGE SCALE GENOMIC DNA]</scope>
    <source>
        <strain evidence="1 2">SR4</strain>
    </source>
</reference>
<dbReference type="Proteomes" id="UP000585050">
    <property type="component" value="Unassembled WGS sequence"/>
</dbReference>
<dbReference type="AlphaFoldDB" id="A0A7X8XVR6"/>
<sequence>MKASTIFLLLTIFSICSFAQEKRKLLYGVPGVEIIAKEGSEITFKSDYIQQSKFQRTLDNFKLHIEHYNKIRFDEDNFAQNLQFVYELETEQKDSMNRIILRKTKQKLVN</sequence>
<dbReference type="RefSeq" id="WP_168882311.1">
    <property type="nucleotide sequence ID" value="NZ_JABAIL010000003.1"/>
</dbReference>
<evidence type="ECO:0000313" key="2">
    <source>
        <dbReference type="Proteomes" id="UP000585050"/>
    </source>
</evidence>
<proteinExistence type="predicted"/>
<accession>A0A7X8XVR6</accession>
<dbReference type="EMBL" id="JABAIL010000003">
    <property type="protein sequence ID" value="NLR91593.1"/>
    <property type="molecule type" value="Genomic_DNA"/>
</dbReference>
<protein>
    <submittedName>
        <fullName evidence="1">Uncharacterized protein</fullName>
    </submittedName>
</protein>
<comment type="caution">
    <text evidence="1">The sequence shown here is derived from an EMBL/GenBank/DDBJ whole genome shotgun (WGS) entry which is preliminary data.</text>
</comment>